<keyword evidence="2" id="KW-1185">Reference proteome</keyword>
<dbReference type="Gene3D" id="1.25.40.20">
    <property type="entry name" value="Ankyrin repeat-containing domain"/>
    <property type="match status" value="1"/>
</dbReference>
<dbReference type="GO" id="GO:0030149">
    <property type="term" value="P:sphingolipid catabolic process"/>
    <property type="evidence" value="ECO:0007669"/>
    <property type="project" value="TreeGrafter"/>
</dbReference>
<dbReference type="InterPro" id="IPR036770">
    <property type="entry name" value="Ankyrin_rpt-contain_sf"/>
</dbReference>
<comment type="caution">
    <text evidence="1">The sequence shown here is derived from an EMBL/GenBank/DDBJ whole genome shotgun (WGS) entry which is preliminary data.</text>
</comment>
<evidence type="ECO:0000313" key="2">
    <source>
        <dbReference type="Proteomes" id="UP001165080"/>
    </source>
</evidence>
<dbReference type="PANTHER" id="PTHR12393:SF6">
    <property type="entry name" value="SPHINGOMYELIN PHOSPHODIESTERASE 2"/>
    <property type="match status" value="1"/>
</dbReference>
<gene>
    <name evidence="1" type="primary">PLESTBF000820</name>
    <name evidence="1" type="ORF">PLESTB_001668400</name>
</gene>
<dbReference type="PANTHER" id="PTHR12393">
    <property type="entry name" value="SPHINGOMYELIN PHOSPHODIESTERASE RELATED"/>
    <property type="match status" value="1"/>
</dbReference>
<proteinExistence type="predicted"/>
<protein>
    <submittedName>
        <fullName evidence="1">Uncharacterized protein</fullName>
    </submittedName>
</protein>
<organism evidence="1 2">
    <name type="scientific">Pleodorina starrii</name>
    <dbReference type="NCBI Taxonomy" id="330485"/>
    <lineage>
        <taxon>Eukaryota</taxon>
        <taxon>Viridiplantae</taxon>
        <taxon>Chlorophyta</taxon>
        <taxon>core chlorophytes</taxon>
        <taxon>Chlorophyceae</taxon>
        <taxon>CS clade</taxon>
        <taxon>Chlamydomonadales</taxon>
        <taxon>Volvocaceae</taxon>
        <taxon>Pleodorina</taxon>
    </lineage>
</organism>
<sequence>MIQAAILTVTRPEFIGSLLFFELASRNYGMSHTMPCKRALMGEATVEGDPSRAWQRDIVSRYAHFLAPNEVALIMRLVNKATAAQFASAQYRTVLVPQLAPHDEIVRRWGDARALCVLTFYQRRKLLKLTARSGSLVNLEALLAFKDYCPLLPDILEAAAGAGQLGICQALHQRGCPLPDSALDEAAAGGHRATCEWLLASGCPWRWTAPGRAAAGGHVELVDWLRTCGQPNVVRLISGAAKGCKLDAMQRLYFLYVQEGQEGEQEEGVGGAPRREALSPSAKDFILAVAINSPMPDWQAKVEWLDARGFPQQLRDWEAKSLFECADWSARLTWLRQRHYICPTLSWPSMQLAVATRLRW</sequence>
<dbReference type="GO" id="GO:0005783">
    <property type="term" value="C:endoplasmic reticulum"/>
    <property type="evidence" value="ECO:0007669"/>
    <property type="project" value="TreeGrafter"/>
</dbReference>
<dbReference type="AlphaFoldDB" id="A0A9W6F9I6"/>
<reference evidence="1 2" key="1">
    <citation type="journal article" date="2023" name="Commun. Biol.">
        <title>Reorganization of the ancestral sex-determining regions during the evolution of trioecy in Pleodorina starrii.</title>
        <authorList>
            <person name="Takahashi K."/>
            <person name="Suzuki S."/>
            <person name="Kawai-Toyooka H."/>
            <person name="Yamamoto K."/>
            <person name="Hamaji T."/>
            <person name="Ootsuki R."/>
            <person name="Yamaguchi H."/>
            <person name="Kawachi M."/>
            <person name="Higashiyama T."/>
            <person name="Nozaki H."/>
        </authorList>
    </citation>
    <scope>NUCLEOTIDE SEQUENCE [LARGE SCALE GENOMIC DNA]</scope>
    <source>
        <strain evidence="1 2">NIES-4479</strain>
    </source>
</reference>
<dbReference type="SUPFAM" id="SSF48403">
    <property type="entry name" value="Ankyrin repeat"/>
    <property type="match status" value="1"/>
</dbReference>
<dbReference type="GO" id="GO:0071944">
    <property type="term" value="C:cell periphery"/>
    <property type="evidence" value="ECO:0007669"/>
    <property type="project" value="TreeGrafter"/>
</dbReference>
<evidence type="ECO:0000313" key="1">
    <source>
        <dbReference type="EMBL" id="GLC60765.1"/>
    </source>
</evidence>
<accession>A0A9W6F9I6</accession>
<name>A0A9W6F9I6_9CHLO</name>
<dbReference type="GO" id="GO:0046513">
    <property type="term" value="P:ceramide biosynthetic process"/>
    <property type="evidence" value="ECO:0007669"/>
    <property type="project" value="TreeGrafter"/>
</dbReference>
<dbReference type="EMBL" id="BRXU01000038">
    <property type="protein sequence ID" value="GLC60765.1"/>
    <property type="molecule type" value="Genomic_DNA"/>
</dbReference>
<dbReference type="GO" id="GO:0016020">
    <property type="term" value="C:membrane"/>
    <property type="evidence" value="ECO:0007669"/>
    <property type="project" value="TreeGrafter"/>
</dbReference>
<dbReference type="Proteomes" id="UP001165080">
    <property type="component" value="Unassembled WGS sequence"/>
</dbReference>
<dbReference type="GO" id="GO:0004620">
    <property type="term" value="F:phospholipase activity"/>
    <property type="evidence" value="ECO:0007669"/>
    <property type="project" value="TreeGrafter"/>
</dbReference>